<evidence type="ECO:0000313" key="4">
    <source>
        <dbReference type="Proteomes" id="UP000008363"/>
    </source>
</evidence>
<keyword evidence="4" id="KW-1185">Reference proteome</keyword>
<dbReference type="AlphaFoldDB" id="K6WBJ9"/>
<feature type="transmembrane region" description="Helical" evidence="2">
    <location>
        <begin position="62"/>
        <end position="81"/>
    </location>
</feature>
<evidence type="ECO:0000313" key="3">
    <source>
        <dbReference type="EMBL" id="GAB91136.1"/>
    </source>
</evidence>
<feature type="region of interest" description="Disordered" evidence="1">
    <location>
        <begin position="1"/>
        <end position="58"/>
    </location>
</feature>
<gene>
    <name evidence="3" type="ORF">GORHZ_125_00190</name>
</gene>
<accession>K6WBJ9</accession>
<keyword evidence="2" id="KW-0472">Membrane</keyword>
<evidence type="ECO:0000256" key="2">
    <source>
        <dbReference type="SAM" id="Phobius"/>
    </source>
</evidence>
<proteinExistence type="predicted"/>
<evidence type="ECO:0000256" key="1">
    <source>
        <dbReference type="SAM" id="MobiDB-lite"/>
    </source>
</evidence>
<dbReference type="Proteomes" id="UP000008363">
    <property type="component" value="Unassembled WGS sequence"/>
</dbReference>
<dbReference type="EMBL" id="BAHC01000125">
    <property type="protein sequence ID" value="GAB91136.1"/>
    <property type="molecule type" value="Genomic_DNA"/>
</dbReference>
<sequence>MHATVTGARPTWTPMQNAGHGQTDPPPHGYYFEPPTRPLHARREEMPTSPARPSRRRVEPSVVLAALVMCALAIGVIVGLATM</sequence>
<name>K6WBJ9_9ACTN</name>
<reference evidence="3 4" key="1">
    <citation type="submission" date="2012-08" db="EMBL/GenBank/DDBJ databases">
        <title>Whole genome shotgun sequence of Gordonia rhizosphera NBRC 16068.</title>
        <authorList>
            <person name="Takarada H."/>
            <person name="Isaki S."/>
            <person name="Hosoyama A."/>
            <person name="Tsuchikane K."/>
            <person name="Katsumata H."/>
            <person name="Baba S."/>
            <person name="Ohji S."/>
            <person name="Yamazaki S."/>
            <person name="Fujita N."/>
        </authorList>
    </citation>
    <scope>NUCLEOTIDE SEQUENCE [LARGE SCALE GENOMIC DNA]</scope>
    <source>
        <strain evidence="3 4">NBRC 16068</strain>
    </source>
</reference>
<protein>
    <submittedName>
        <fullName evidence="3">Uncharacterized protein</fullName>
    </submittedName>
</protein>
<keyword evidence="2" id="KW-1133">Transmembrane helix</keyword>
<comment type="caution">
    <text evidence="3">The sequence shown here is derived from an EMBL/GenBank/DDBJ whole genome shotgun (WGS) entry which is preliminary data.</text>
</comment>
<keyword evidence="2" id="KW-0812">Transmembrane</keyword>
<organism evidence="3 4">
    <name type="scientific">Gordonia rhizosphera NBRC 16068</name>
    <dbReference type="NCBI Taxonomy" id="1108045"/>
    <lineage>
        <taxon>Bacteria</taxon>
        <taxon>Bacillati</taxon>
        <taxon>Actinomycetota</taxon>
        <taxon>Actinomycetes</taxon>
        <taxon>Mycobacteriales</taxon>
        <taxon>Gordoniaceae</taxon>
        <taxon>Gordonia</taxon>
    </lineage>
</organism>